<dbReference type="Proteomes" id="UP000602653">
    <property type="component" value="Chromosome"/>
</dbReference>
<dbReference type="EMBL" id="CP070228">
    <property type="protein sequence ID" value="QRV01674.1"/>
    <property type="molecule type" value="Genomic_DNA"/>
</dbReference>
<protein>
    <recommendedName>
        <fullName evidence="3">Ava_C0101 and related proteins</fullName>
    </recommendedName>
</protein>
<accession>A0ABX7IGH9</accession>
<dbReference type="Pfam" id="PF19459">
    <property type="entry name" value="DUF5996"/>
    <property type="match status" value="1"/>
</dbReference>
<evidence type="ECO:0008006" key="3">
    <source>
        <dbReference type="Google" id="ProtNLM"/>
    </source>
</evidence>
<dbReference type="InterPro" id="IPR046038">
    <property type="entry name" value="DUF5996"/>
</dbReference>
<dbReference type="RefSeq" id="WP_204423604.1">
    <property type="nucleotide sequence ID" value="NZ_CP070228.1"/>
</dbReference>
<gene>
    <name evidence="1" type="ORF">JTE88_06130</name>
</gene>
<organism evidence="1 2">
    <name type="scientific">Arcanobacterium phocisimile</name>
    <dbReference type="NCBI Taxonomy" id="1302235"/>
    <lineage>
        <taxon>Bacteria</taxon>
        <taxon>Bacillati</taxon>
        <taxon>Actinomycetota</taxon>
        <taxon>Actinomycetes</taxon>
        <taxon>Actinomycetales</taxon>
        <taxon>Actinomycetaceae</taxon>
        <taxon>Arcanobacterium</taxon>
    </lineage>
</organism>
<proteinExistence type="predicted"/>
<evidence type="ECO:0000313" key="1">
    <source>
        <dbReference type="EMBL" id="QRV01674.1"/>
    </source>
</evidence>
<reference evidence="1 2" key="1">
    <citation type="submission" date="2021-02" db="EMBL/GenBank/DDBJ databases">
        <title>Complete Genome Sequence of Arcanobacterium phocisimile strain DSM 26142T from a harbour seal.</title>
        <authorList>
            <person name="Borowiak M."/>
            <person name="Alssahen M."/>
            <person name="Malorny B."/>
            <person name="Laemmler C."/>
            <person name="Siebert U."/>
            <person name="Ploetz M."/>
            <person name="Abdulmawjood A."/>
        </authorList>
    </citation>
    <scope>NUCLEOTIDE SEQUENCE [LARGE SCALE GENOMIC DNA]</scope>
    <source>
        <strain evidence="1 2">DSM 26142</strain>
    </source>
</reference>
<keyword evidence="2" id="KW-1185">Reference proteome</keyword>
<evidence type="ECO:0000313" key="2">
    <source>
        <dbReference type="Proteomes" id="UP000602653"/>
    </source>
</evidence>
<name>A0ABX7IGH9_9ACTO</name>
<sequence>MIDVIVYGTDSTEKNFMTTSMTPSSWPELRIDEWEDTRDTLHMWTQIIGKIRMQYAPLVNHWWQVTLYVSPVGLTTSSIPFGGDVFDIEFDFINHELNFRRSNGLHAKFALEAMAVADFYAKVQQSMADINVPMDISVIPNEVDPAIPFPEDTVHKSYDKDAVHRFWLQLSKVHIVLDSFRAGFLGKVSPVHFFWGSFDMACTRFVDELAPEHPGGVPNCADWVMVEGYSHHLSSAGFWPGGEGEGMFYSYAYPAPDGYPRQKIEPAEAYYSEELYEYVLPYEAVRKSDNPEETVRQFFESTYALAADLDGWDREKLDADPHRLTTYMN</sequence>